<dbReference type="Proteomes" id="UP001186944">
    <property type="component" value="Unassembled WGS sequence"/>
</dbReference>
<proteinExistence type="predicted"/>
<organism evidence="1 2">
    <name type="scientific">Pinctada imbricata</name>
    <name type="common">Atlantic pearl-oyster</name>
    <name type="synonym">Pinctada martensii</name>
    <dbReference type="NCBI Taxonomy" id="66713"/>
    <lineage>
        <taxon>Eukaryota</taxon>
        <taxon>Metazoa</taxon>
        <taxon>Spiralia</taxon>
        <taxon>Lophotrochozoa</taxon>
        <taxon>Mollusca</taxon>
        <taxon>Bivalvia</taxon>
        <taxon>Autobranchia</taxon>
        <taxon>Pteriomorphia</taxon>
        <taxon>Pterioida</taxon>
        <taxon>Pterioidea</taxon>
        <taxon>Pteriidae</taxon>
        <taxon>Pinctada</taxon>
    </lineage>
</organism>
<keyword evidence="2" id="KW-1185">Reference proteome</keyword>
<accession>A0AA89BSM8</accession>
<sequence length="260" mass="30321">MNTFQIICNETYEKDFFQEGAQPGSLVLLMSGTKQRCVTHRNKRVLHRLKSKQKNPYTGLPNSKDIHQALQPYQRSLLLSQDLTWRKLKKEIKPVAGDDLINIYNLTDGVTMATFKVGLKGNYISYYLGPIMIYYELTISGEQFSLQFITSIQMLHLTIGRLIRHDCLMDYNMTVQLRTMKQGVWDQQFLSLDCKKDFVNNFARFNCLNSGEQIFVVKKEFEFPWKTTLFKGKIQVRMVTFKTRTCYVDSYLSMKPSPGQ</sequence>
<protein>
    <submittedName>
        <fullName evidence="1">Uncharacterized protein</fullName>
    </submittedName>
</protein>
<evidence type="ECO:0000313" key="1">
    <source>
        <dbReference type="EMBL" id="KAK3085936.1"/>
    </source>
</evidence>
<dbReference type="EMBL" id="VSWD01000012">
    <property type="protein sequence ID" value="KAK3085936.1"/>
    <property type="molecule type" value="Genomic_DNA"/>
</dbReference>
<dbReference type="GO" id="GO:0019005">
    <property type="term" value="C:SCF ubiquitin ligase complex"/>
    <property type="evidence" value="ECO:0007669"/>
    <property type="project" value="TreeGrafter"/>
</dbReference>
<dbReference type="PANTHER" id="PTHR46731">
    <property type="entry name" value="F-BOX ONLY PROTEIN 15"/>
    <property type="match status" value="1"/>
</dbReference>
<dbReference type="AlphaFoldDB" id="A0AA89BSM8"/>
<comment type="caution">
    <text evidence="1">The sequence shown here is derived from an EMBL/GenBank/DDBJ whole genome shotgun (WGS) entry which is preliminary data.</text>
</comment>
<dbReference type="PANTHER" id="PTHR46731:SF1">
    <property type="entry name" value="F-BOX ONLY PROTEIN 15"/>
    <property type="match status" value="1"/>
</dbReference>
<gene>
    <name evidence="1" type="ORF">FSP39_010987</name>
</gene>
<evidence type="ECO:0000313" key="2">
    <source>
        <dbReference type="Proteomes" id="UP001186944"/>
    </source>
</evidence>
<name>A0AA89BSM8_PINIB</name>
<reference evidence="1" key="1">
    <citation type="submission" date="2019-08" db="EMBL/GenBank/DDBJ databases">
        <title>The improved chromosome-level genome for the pearl oyster Pinctada fucata martensii using PacBio sequencing and Hi-C.</title>
        <authorList>
            <person name="Zheng Z."/>
        </authorList>
    </citation>
    <scope>NUCLEOTIDE SEQUENCE</scope>
    <source>
        <strain evidence="1">ZZ-2019</strain>
        <tissue evidence="1">Adductor muscle</tissue>
    </source>
</reference>